<sequence>MTLNELRLYQKAYAKISIQEEKKLYLQAFLNRSVKATSKGGKKYVFKEFKDFYDEERREKELLGDHEKDNRHLIQIARRNLAFKREEGLLDG</sequence>
<organism evidence="1">
    <name type="scientific">Phage sp. ctvTz5</name>
    <dbReference type="NCBI Taxonomy" id="2826754"/>
    <lineage>
        <taxon>Viruses</taxon>
    </lineage>
</organism>
<protein>
    <submittedName>
        <fullName evidence="1">Uncharacterized protein</fullName>
    </submittedName>
</protein>
<proteinExistence type="predicted"/>
<evidence type="ECO:0000313" key="1">
    <source>
        <dbReference type="EMBL" id="DAE21570.1"/>
    </source>
</evidence>
<name>A0A8S5QRD9_9VIRU</name>
<accession>A0A8S5QRD9</accession>
<dbReference type="EMBL" id="BK015713">
    <property type="protein sequence ID" value="DAE21570.1"/>
    <property type="molecule type" value="Genomic_DNA"/>
</dbReference>
<reference evidence="1" key="1">
    <citation type="journal article" date="2021" name="Proc. Natl. Acad. Sci. U.S.A.">
        <title>A Catalog of Tens of Thousands of Viruses from Human Metagenomes Reveals Hidden Associations with Chronic Diseases.</title>
        <authorList>
            <person name="Tisza M.J."/>
            <person name="Buck C.B."/>
        </authorList>
    </citation>
    <scope>NUCLEOTIDE SEQUENCE</scope>
    <source>
        <strain evidence="1">CtvTz5</strain>
    </source>
</reference>